<dbReference type="Gene3D" id="3.90.226.10">
    <property type="entry name" value="2-enoyl-CoA Hydratase, Chain A, domain 1"/>
    <property type="match status" value="1"/>
</dbReference>
<keyword evidence="3" id="KW-0442">Lipid degradation</keyword>
<comment type="catalytic activity">
    <reaction evidence="7">
        <text>a (3S)-3-hydroxyacyl-CoA + NAD(+) = a 3-oxoacyl-CoA + NADH + H(+)</text>
        <dbReference type="Rhea" id="RHEA:22432"/>
        <dbReference type="ChEBI" id="CHEBI:15378"/>
        <dbReference type="ChEBI" id="CHEBI:57318"/>
        <dbReference type="ChEBI" id="CHEBI:57540"/>
        <dbReference type="ChEBI" id="CHEBI:57945"/>
        <dbReference type="ChEBI" id="CHEBI:90726"/>
        <dbReference type="EC" id="1.1.1.35"/>
    </reaction>
</comment>
<evidence type="ECO:0000256" key="7">
    <source>
        <dbReference type="ARBA" id="ARBA00049556"/>
    </source>
</evidence>
<dbReference type="InterPro" id="IPR029045">
    <property type="entry name" value="ClpP/crotonase-like_dom_sf"/>
</dbReference>
<dbReference type="InterPro" id="IPR006108">
    <property type="entry name" value="3HC_DH_C"/>
</dbReference>
<reference evidence="10 11" key="1">
    <citation type="submission" date="2022-10" db="EMBL/GenBank/DDBJ databases">
        <title>Pararhodobacter sp. nov., isolated from marine algae.</title>
        <authorList>
            <person name="Choi B.J."/>
            <person name="Kim J.M."/>
            <person name="Lee J.K."/>
            <person name="Choi D.G."/>
            <person name="Jeon C.O."/>
        </authorList>
    </citation>
    <scope>NUCLEOTIDE SEQUENCE [LARGE SCALE GENOMIC DNA]</scope>
    <source>
        <strain evidence="10 11">ZQ420</strain>
    </source>
</reference>
<protein>
    <submittedName>
        <fullName evidence="10">3-hydroxyacyl-CoA dehydrogenase/enoyl-CoA hydratase family protein</fullName>
    </submittedName>
</protein>
<keyword evidence="2" id="KW-0276">Fatty acid metabolism</keyword>
<keyword evidence="11" id="KW-1185">Reference proteome</keyword>
<feature type="domain" description="3-hydroxyacyl-CoA dehydrogenase NAD binding" evidence="9">
    <location>
        <begin position="14"/>
        <end position="192"/>
    </location>
</feature>
<dbReference type="InterPro" id="IPR001753">
    <property type="entry name" value="Enoyl-CoA_hydra/iso"/>
</dbReference>
<dbReference type="InterPro" id="IPR008927">
    <property type="entry name" value="6-PGluconate_DH-like_C_sf"/>
</dbReference>
<sequence length="725" mass="75961">MQVYGAGDTGIKRAAVIGAGSMGGGIAAHFANAGIAVDLLDMKGGDSGCAPAEAGLARQLQIGGFMAPDAAQLVRVGNVEDHLDRLAQADWIIEAVIEKLDVKRALYGSIAPHLKADVIVSSNTSTIPRAALTEGMDPALAKRFAITHFFNPPRVMQLLEIICDPQADPAMVQRLHRASEVLLGKTVIDCRDTPGFIANRIGCFWMAAAAMEAQRLGLSVEQADAVHAGLGIPRTGVFGLFDLVGIDLVPNVWGSLLSTLPADDALRGYDITQDAVFTGLLAKGHLGRKTKAGFYRKAADGSREAYDLVTQTYRPEQKTTPVPRDPRALLAEDSASGAYAKAVLSAVLAYAQAHADEIASDPASVDIAMELGYSWKQGPFALAAKVGLIDAAPKRPRRASLDGAPVIRANDFATLHDLGDGVACFRARSKLNTFAPEVLALLGETLDAAGKDYTALVLGNDDARAFSAGADLSFFLDRLDLPGGMDTILGYVIGGQELFLKMRRLPVPVVAAIHGFTLGGGCEFQMHTSATVAHAEARIGVPETGVGLLPAWGGCTQLLARAAAAMLDASPTEHAARAFATIYAGEIAPSAAAGRAAGLLRPDDALVMFRPDLIATAKARALALVPGYSPPAPLAVAVAGREGAQALLAPLRDQRAMGALSDVDVHLAEVIIGVLTGGPDAQPGDTRNEEQLMALERAAFLELVQSAPSRARMEHMLATGKRLKN</sequence>
<dbReference type="SUPFAM" id="SSF51735">
    <property type="entry name" value="NAD(P)-binding Rossmann-fold domains"/>
    <property type="match status" value="1"/>
</dbReference>
<evidence type="ECO:0000313" key="10">
    <source>
        <dbReference type="EMBL" id="MCW1932329.1"/>
    </source>
</evidence>
<keyword evidence="6" id="KW-0443">Lipid metabolism</keyword>
<keyword evidence="4" id="KW-0560">Oxidoreductase</keyword>
<keyword evidence="5" id="KW-0520">NAD</keyword>
<evidence type="ECO:0000256" key="4">
    <source>
        <dbReference type="ARBA" id="ARBA00023002"/>
    </source>
</evidence>
<proteinExistence type="predicted"/>
<dbReference type="PANTHER" id="PTHR48075">
    <property type="entry name" value="3-HYDROXYACYL-COA DEHYDROGENASE FAMILY PROTEIN"/>
    <property type="match status" value="1"/>
</dbReference>
<evidence type="ECO:0000256" key="3">
    <source>
        <dbReference type="ARBA" id="ARBA00022963"/>
    </source>
</evidence>
<comment type="caution">
    <text evidence="10">The sequence shown here is derived from an EMBL/GenBank/DDBJ whole genome shotgun (WGS) entry which is preliminary data.</text>
</comment>
<dbReference type="EMBL" id="JAPDFL010000001">
    <property type="protein sequence ID" value="MCW1932329.1"/>
    <property type="molecule type" value="Genomic_DNA"/>
</dbReference>
<evidence type="ECO:0000256" key="6">
    <source>
        <dbReference type="ARBA" id="ARBA00023098"/>
    </source>
</evidence>
<dbReference type="Pfam" id="PF00378">
    <property type="entry name" value="ECH_1"/>
    <property type="match status" value="1"/>
</dbReference>
<dbReference type="PANTHER" id="PTHR48075:SF7">
    <property type="entry name" value="3-HYDROXYACYL-COA DEHYDROGENASE-RELATED"/>
    <property type="match status" value="1"/>
</dbReference>
<gene>
    <name evidence="10" type="ORF">OKW52_08680</name>
</gene>
<dbReference type="InterPro" id="IPR036291">
    <property type="entry name" value="NAD(P)-bd_dom_sf"/>
</dbReference>
<organism evidence="10 11">
    <name type="scientific">Pararhodobacter zhoushanensis</name>
    <dbReference type="NCBI Taxonomy" id="2479545"/>
    <lineage>
        <taxon>Bacteria</taxon>
        <taxon>Pseudomonadati</taxon>
        <taxon>Pseudomonadota</taxon>
        <taxon>Alphaproteobacteria</taxon>
        <taxon>Rhodobacterales</taxon>
        <taxon>Paracoccaceae</taxon>
        <taxon>Pararhodobacter</taxon>
    </lineage>
</organism>
<evidence type="ECO:0000313" key="11">
    <source>
        <dbReference type="Proteomes" id="UP001208938"/>
    </source>
</evidence>
<dbReference type="RefSeq" id="WP_264505343.1">
    <property type="nucleotide sequence ID" value="NZ_JAPDFL010000001.1"/>
</dbReference>
<accession>A0ABT3GXR0</accession>
<feature type="domain" description="3-hydroxyacyl-CoA dehydrogenase C-terminal" evidence="8">
    <location>
        <begin position="195"/>
        <end position="296"/>
    </location>
</feature>
<dbReference type="Pfam" id="PF00725">
    <property type="entry name" value="3HCDH"/>
    <property type="match status" value="1"/>
</dbReference>
<dbReference type="CDD" id="cd06558">
    <property type="entry name" value="crotonase-like"/>
    <property type="match status" value="1"/>
</dbReference>
<dbReference type="Gene3D" id="1.10.1040.50">
    <property type="match status" value="1"/>
</dbReference>
<evidence type="ECO:0000256" key="2">
    <source>
        <dbReference type="ARBA" id="ARBA00022832"/>
    </source>
</evidence>
<dbReference type="InterPro" id="IPR006176">
    <property type="entry name" value="3-OHacyl-CoA_DH_NAD-bd"/>
</dbReference>
<evidence type="ECO:0000259" key="8">
    <source>
        <dbReference type="Pfam" id="PF00725"/>
    </source>
</evidence>
<dbReference type="Proteomes" id="UP001208938">
    <property type="component" value="Unassembled WGS sequence"/>
</dbReference>
<evidence type="ECO:0000259" key="9">
    <source>
        <dbReference type="Pfam" id="PF02737"/>
    </source>
</evidence>
<name>A0ABT3GXR0_9RHOB</name>
<dbReference type="SUPFAM" id="SSF48179">
    <property type="entry name" value="6-phosphogluconate dehydrogenase C-terminal domain-like"/>
    <property type="match status" value="2"/>
</dbReference>
<dbReference type="SUPFAM" id="SSF52096">
    <property type="entry name" value="ClpP/crotonase"/>
    <property type="match status" value="1"/>
</dbReference>
<dbReference type="Gene3D" id="3.40.50.720">
    <property type="entry name" value="NAD(P)-binding Rossmann-like Domain"/>
    <property type="match status" value="1"/>
</dbReference>
<evidence type="ECO:0000256" key="1">
    <source>
        <dbReference type="ARBA" id="ARBA00005005"/>
    </source>
</evidence>
<dbReference type="Pfam" id="PF02737">
    <property type="entry name" value="3HCDH_N"/>
    <property type="match status" value="1"/>
</dbReference>
<evidence type="ECO:0000256" key="5">
    <source>
        <dbReference type="ARBA" id="ARBA00023027"/>
    </source>
</evidence>
<comment type="pathway">
    <text evidence="1">Lipid metabolism; fatty acid beta-oxidation.</text>
</comment>